<evidence type="ECO:0000256" key="2">
    <source>
        <dbReference type="ARBA" id="ARBA00022617"/>
    </source>
</evidence>
<evidence type="ECO:0000256" key="4">
    <source>
        <dbReference type="ARBA" id="ARBA00022982"/>
    </source>
</evidence>
<evidence type="ECO:0000313" key="10">
    <source>
        <dbReference type="Proteomes" id="UP001243420"/>
    </source>
</evidence>
<dbReference type="PANTHER" id="PTHR33751">
    <property type="entry name" value="CBB3-TYPE CYTOCHROME C OXIDASE SUBUNIT FIXP"/>
    <property type="match status" value="1"/>
</dbReference>
<evidence type="ECO:0000313" key="9">
    <source>
        <dbReference type="EMBL" id="WGH79625.1"/>
    </source>
</evidence>
<keyword evidence="10" id="KW-1185">Reference proteome</keyword>
<keyword evidence="3 6" id="KW-0479">Metal-binding</keyword>
<keyword evidence="2 6" id="KW-0349">Heme</keyword>
<dbReference type="Gene3D" id="1.10.760.10">
    <property type="entry name" value="Cytochrome c-like domain"/>
    <property type="match status" value="1"/>
</dbReference>
<keyword evidence="7" id="KW-0732">Signal</keyword>
<gene>
    <name evidence="9" type="ORF">P8627_05015</name>
</gene>
<dbReference type="SUPFAM" id="SSF46626">
    <property type="entry name" value="Cytochrome c"/>
    <property type="match status" value="1"/>
</dbReference>
<dbReference type="InterPro" id="IPR009056">
    <property type="entry name" value="Cyt_c-like_dom"/>
</dbReference>
<reference evidence="9 10" key="1">
    <citation type="submission" date="2023-04" db="EMBL/GenBank/DDBJ databases">
        <title>Jannaschia ovalis sp. nov., a marine bacterium isolated from sea tidal flat.</title>
        <authorList>
            <person name="Kwon D.Y."/>
            <person name="Kim J.-J."/>
        </authorList>
    </citation>
    <scope>NUCLEOTIDE SEQUENCE [LARGE SCALE GENOMIC DNA]</scope>
    <source>
        <strain evidence="9 10">GRR-S6-38</strain>
    </source>
</reference>
<dbReference type="PANTHER" id="PTHR33751:SF9">
    <property type="entry name" value="CYTOCHROME C4"/>
    <property type="match status" value="1"/>
</dbReference>
<organism evidence="9 10">
    <name type="scientific">Jannaschia ovalis</name>
    <dbReference type="NCBI Taxonomy" id="3038773"/>
    <lineage>
        <taxon>Bacteria</taxon>
        <taxon>Pseudomonadati</taxon>
        <taxon>Pseudomonadota</taxon>
        <taxon>Alphaproteobacteria</taxon>
        <taxon>Rhodobacterales</taxon>
        <taxon>Roseobacteraceae</taxon>
        <taxon>Jannaschia</taxon>
    </lineage>
</organism>
<feature type="domain" description="Cytochrome c" evidence="8">
    <location>
        <begin position="25"/>
        <end position="103"/>
    </location>
</feature>
<dbReference type="Proteomes" id="UP001243420">
    <property type="component" value="Chromosome"/>
</dbReference>
<keyword evidence="5 6" id="KW-0408">Iron</keyword>
<evidence type="ECO:0000259" key="8">
    <source>
        <dbReference type="PROSITE" id="PS51007"/>
    </source>
</evidence>
<feature type="signal peptide" evidence="7">
    <location>
        <begin position="1"/>
        <end position="23"/>
    </location>
</feature>
<keyword evidence="4" id="KW-0249">Electron transport</keyword>
<evidence type="ECO:0000256" key="7">
    <source>
        <dbReference type="SAM" id="SignalP"/>
    </source>
</evidence>
<dbReference type="InterPro" id="IPR036909">
    <property type="entry name" value="Cyt_c-like_dom_sf"/>
</dbReference>
<evidence type="ECO:0000256" key="3">
    <source>
        <dbReference type="ARBA" id="ARBA00022723"/>
    </source>
</evidence>
<name>A0ABY8LHK3_9RHOB</name>
<dbReference type="PROSITE" id="PS51007">
    <property type="entry name" value="CYTC"/>
    <property type="match status" value="1"/>
</dbReference>
<evidence type="ECO:0000256" key="6">
    <source>
        <dbReference type="PROSITE-ProRule" id="PRU00433"/>
    </source>
</evidence>
<proteinExistence type="predicted"/>
<evidence type="ECO:0000256" key="5">
    <source>
        <dbReference type="ARBA" id="ARBA00023004"/>
    </source>
</evidence>
<dbReference type="EMBL" id="CP122537">
    <property type="protein sequence ID" value="WGH79625.1"/>
    <property type="molecule type" value="Genomic_DNA"/>
</dbReference>
<accession>A0ABY8LHK3</accession>
<protein>
    <recommendedName>
        <fullName evidence="8">Cytochrome c domain-containing protein</fullName>
    </recommendedName>
</protein>
<keyword evidence="1" id="KW-0813">Transport</keyword>
<sequence length="103" mass="10619">MIRAAPPILAVLAAAGAAPIAAADGDVAYGEYLAAECTTCHLLGAEAAEGGVPLITGWDEEAFILTLREFKTGSRLHGPMQMIAARLGDEEMAALAAYFAAQE</sequence>
<dbReference type="Pfam" id="PF00034">
    <property type="entry name" value="Cytochrom_C"/>
    <property type="match status" value="1"/>
</dbReference>
<feature type="chain" id="PRO_5047430895" description="Cytochrome c domain-containing protein" evidence="7">
    <location>
        <begin position="24"/>
        <end position="103"/>
    </location>
</feature>
<dbReference type="InterPro" id="IPR050597">
    <property type="entry name" value="Cytochrome_c_Oxidase_Subunit"/>
</dbReference>
<dbReference type="RefSeq" id="WP_279966547.1">
    <property type="nucleotide sequence ID" value="NZ_CP122537.1"/>
</dbReference>
<evidence type="ECO:0000256" key="1">
    <source>
        <dbReference type="ARBA" id="ARBA00022448"/>
    </source>
</evidence>